<evidence type="ECO:0000256" key="3">
    <source>
        <dbReference type="SAM" id="MobiDB-lite"/>
    </source>
</evidence>
<dbReference type="Gene3D" id="3.40.630.30">
    <property type="match status" value="1"/>
</dbReference>
<evidence type="ECO:0000256" key="2">
    <source>
        <dbReference type="ARBA" id="ARBA00023315"/>
    </source>
</evidence>
<dbReference type="PROSITE" id="PS51186">
    <property type="entry name" value="GNAT"/>
    <property type="match status" value="1"/>
</dbReference>
<dbReference type="Pfam" id="PF13508">
    <property type="entry name" value="Acetyltransf_7"/>
    <property type="match status" value="1"/>
</dbReference>
<dbReference type="InterPro" id="IPR000182">
    <property type="entry name" value="GNAT_dom"/>
</dbReference>
<keyword evidence="6" id="KW-1185">Reference proteome</keyword>
<feature type="domain" description="N-acetyltransferase" evidence="4">
    <location>
        <begin position="1"/>
        <end position="177"/>
    </location>
</feature>
<accession>A0ABD5T9U6</accession>
<keyword evidence="1 5" id="KW-0808">Transferase</keyword>
<organism evidence="5 6">
    <name type="scientific">Halobaculum halobium</name>
    <dbReference type="NCBI Taxonomy" id="3032281"/>
    <lineage>
        <taxon>Archaea</taxon>
        <taxon>Methanobacteriati</taxon>
        <taxon>Methanobacteriota</taxon>
        <taxon>Stenosarchaea group</taxon>
        <taxon>Halobacteria</taxon>
        <taxon>Halobacteriales</taxon>
        <taxon>Haloferacaceae</taxon>
        <taxon>Halobaculum</taxon>
    </lineage>
</organism>
<evidence type="ECO:0000259" key="4">
    <source>
        <dbReference type="PROSITE" id="PS51186"/>
    </source>
</evidence>
<dbReference type="EC" id="2.3.-.-" evidence="5"/>
<proteinExistence type="predicted"/>
<keyword evidence="2 5" id="KW-0012">Acyltransferase</keyword>
<gene>
    <name evidence="5" type="ORF">ACFQFD_08555</name>
</gene>
<dbReference type="AlphaFoldDB" id="A0ABD5T9U6"/>
<evidence type="ECO:0000256" key="1">
    <source>
        <dbReference type="ARBA" id="ARBA00022679"/>
    </source>
</evidence>
<evidence type="ECO:0000313" key="6">
    <source>
        <dbReference type="Proteomes" id="UP001596443"/>
    </source>
</evidence>
<dbReference type="GO" id="GO:0016746">
    <property type="term" value="F:acyltransferase activity"/>
    <property type="evidence" value="ECO:0007669"/>
    <property type="project" value="UniProtKB-KW"/>
</dbReference>
<reference evidence="5 6" key="1">
    <citation type="journal article" date="2019" name="Int. J. Syst. Evol. Microbiol.">
        <title>The Global Catalogue of Microorganisms (GCM) 10K type strain sequencing project: providing services to taxonomists for standard genome sequencing and annotation.</title>
        <authorList>
            <consortium name="The Broad Institute Genomics Platform"/>
            <consortium name="The Broad Institute Genome Sequencing Center for Infectious Disease"/>
            <person name="Wu L."/>
            <person name="Ma J."/>
        </authorList>
    </citation>
    <scope>NUCLEOTIDE SEQUENCE [LARGE SCALE GENOMIC DNA]</scope>
    <source>
        <strain evidence="5 6">SYNS20</strain>
    </source>
</reference>
<dbReference type="PANTHER" id="PTHR43877">
    <property type="entry name" value="AMINOALKYLPHOSPHONATE N-ACETYLTRANSFERASE-RELATED-RELATED"/>
    <property type="match status" value="1"/>
</dbReference>
<sequence length="201" mass="21606">MHVREAERGDAEAIASIARASWHAAYGEFLSEEAIDATVDEWYAPETLRRHIAAAGAFLVAMAHGEPGAEGDGVDADDAGGIVGFAHVRYAPEVGNVVLRRIYVRPDAWREGIGTALLGAVARRFVDDHERLSTVVFAENEVGLSFYQRNGFEMIGEQTTAFGGEEHDERIVVADLEDLAGLATETDPAEGSGDGRPPREG</sequence>
<protein>
    <submittedName>
        <fullName evidence="5">GNAT family N-acetyltransferase</fullName>
        <ecNumber evidence="5">2.3.-.-</ecNumber>
    </submittedName>
</protein>
<dbReference type="InterPro" id="IPR050832">
    <property type="entry name" value="Bact_Acetyltransf"/>
</dbReference>
<comment type="caution">
    <text evidence="5">The sequence shown here is derived from an EMBL/GenBank/DDBJ whole genome shotgun (WGS) entry which is preliminary data.</text>
</comment>
<dbReference type="GeneID" id="81209092"/>
<dbReference type="EMBL" id="JBHSWX010000012">
    <property type="protein sequence ID" value="MFC6786026.1"/>
    <property type="molecule type" value="Genomic_DNA"/>
</dbReference>
<dbReference type="RefSeq" id="WP_284062843.1">
    <property type="nucleotide sequence ID" value="NZ_CP126158.1"/>
</dbReference>
<feature type="region of interest" description="Disordered" evidence="3">
    <location>
        <begin position="182"/>
        <end position="201"/>
    </location>
</feature>
<evidence type="ECO:0000313" key="5">
    <source>
        <dbReference type="EMBL" id="MFC6786026.1"/>
    </source>
</evidence>
<dbReference type="InterPro" id="IPR016181">
    <property type="entry name" value="Acyl_CoA_acyltransferase"/>
</dbReference>
<name>A0ABD5T9U6_9EURY</name>
<dbReference type="SUPFAM" id="SSF55729">
    <property type="entry name" value="Acyl-CoA N-acyltransferases (Nat)"/>
    <property type="match status" value="1"/>
</dbReference>
<dbReference type="Proteomes" id="UP001596443">
    <property type="component" value="Unassembled WGS sequence"/>
</dbReference>
<dbReference type="PANTHER" id="PTHR43877:SF1">
    <property type="entry name" value="ACETYLTRANSFERASE"/>
    <property type="match status" value="1"/>
</dbReference>
<dbReference type="CDD" id="cd04301">
    <property type="entry name" value="NAT_SF"/>
    <property type="match status" value="1"/>
</dbReference>